<proteinExistence type="predicted"/>
<keyword evidence="1" id="KW-0472">Membrane</keyword>
<accession>A0A0F9JI06</accession>
<name>A0A0F9JI06_9ZZZZ</name>
<dbReference type="Pfam" id="PF14520">
    <property type="entry name" value="HHH_5"/>
    <property type="match status" value="1"/>
</dbReference>
<dbReference type="AlphaFoldDB" id="A0A0F9JI06"/>
<keyword evidence="1" id="KW-0812">Transmembrane</keyword>
<feature type="transmembrane region" description="Helical" evidence="1">
    <location>
        <begin position="470"/>
        <end position="488"/>
    </location>
</feature>
<keyword evidence="1" id="KW-1133">Transmembrane helix</keyword>
<organism evidence="2">
    <name type="scientific">marine sediment metagenome</name>
    <dbReference type="NCBI Taxonomy" id="412755"/>
    <lineage>
        <taxon>unclassified sequences</taxon>
        <taxon>metagenomes</taxon>
        <taxon>ecological metagenomes</taxon>
    </lineage>
</organism>
<feature type="transmembrane region" description="Helical" evidence="1">
    <location>
        <begin position="494"/>
        <end position="517"/>
    </location>
</feature>
<evidence type="ECO:0008006" key="3">
    <source>
        <dbReference type="Google" id="ProtNLM"/>
    </source>
</evidence>
<evidence type="ECO:0000256" key="1">
    <source>
        <dbReference type="SAM" id="Phobius"/>
    </source>
</evidence>
<dbReference type="EMBL" id="LAZR01010026">
    <property type="protein sequence ID" value="KKM69223.1"/>
    <property type="molecule type" value="Genomic_DNA"/>
</dbReference>
<dbReference type="Gene3D" id="1.10.150.20">
    <property type="entry name" value="5' to 3' exonuclease, C-terminal subdomain"/>
    <property type="match status" value="1"/>
</dbReference>
<sequence length="627" mass="71947">MTDTHENLIKNASRPQVVFDSSKDVEEETDENEEALSPSVLRENLTIIKGIGSKNAEKLNKAGIFSIEQLSNLTVEELSKVDKIGLVSARKMIEGAKSHLETFNLVNFSQAKPLPEFQEDLTEQGKELDYVEFEEEDEINDTIDSTNIEAVTPSQIEENLPLEHSHSNTEEPNIQEYEQEAIDFNEEYDNVIPEEIDDKVPETHEVEVEEDIPRDIEVQRLVQPQVSITPDLESVNKAVLDHQEMQFLSQKTCIFLKKNEFHIIQKNSDLQKVYHGIDILALKVIRIKETREVICVIPIKLNGGKGPLVVSSDKITRNMKGNNASSAINRKLDSYATTLYNSCTRIRDNLGDEGTLFAYLNHNLKLNLTVERTRSHKNLYLRSGPVHYKLVVTPILVSQHKVGFTEKVLSFAYQKDLDLHVVELMNFSHLLQYLDLKYFQIETFNKEQSTITLNNEGSVKLMTLVRKSSIIFMGLGLSGILFLVFALLQGFPVLVVNSLGYGAIFLYMIILGYFYLANYRRKSLIHRKFERPYHKRNLILDDASLVLIREELPPKLMEQFVYESLDTKYKSKVITNIKLDGAQDFIRKKSLEKEVNEDTLFEKKDKNKEETSLDGSLLKKYNTFIED</sequence>
<protein>
    <recommendedName>
        <fullName evidence="3">Helix-hairpin-helix domain-containing protein</fullName>
    </recommendedName>
</protein>
<reference evidence="2" key="1">
    <citation type="journal article" date="2015" name="Nature">
        <title>Complex archaea that bridge the gap between prokaryotes and eukaryotes.</title>
        <authorList>
            <person name="Spang A."/>
            <person name="Saw J.H."/>
            <person name="Jorgensen S.L."/>
            <person name="Zaremba-Niedzwiedzka K."/>
            <person name="Martijn J."/>
            <person name="Lind A.E."/>
            <person name="van Eijk R."/>
            <person name="Schleper C."/>
            <person name="Guy L."/>
            <person name="Ettema T.J."/>
        </authorList>
    </citation>
    <scope>NUCLEOTIDE SEQUENCE</scope>
</reference>
<comment type="caution">
    <text evidence="2">The sequence shown here is derived from an EMBL/GenBank/DDBJ whole genome shotgun (WGS) entry which is preliminary data.</text>
</comment>
<dbReference type="InterPro" id="IPR010995">
    <property type="entry name" value="DNA_repair_Rad51/TF_NusA_a-hlx"/>
</dbReference>
<dbReference type="SUPFAM" id="SSF47794">
    <property type="entry name" value="Rad51 N-terminal domain-like"/>
    <property type="match status" value="1"/>
</dbReference>
<dbReference type="GO" id="GO:0000166">
    <property type="term" value="F:nucleotide binding"/>
    <property type="evidence" value="ECO:0007669"/>
    <property type="project" value="InterPro"/>
</dbReference>
<gene>
    <name evidence="2" type="ORF">LCGC14_1453030</name>
</gene>
<evidence type="ECO:0000313" key="2">
    <source>
        <dbReference type="EMBL" id="KKM69223.1"/>
    </source>
</evidence>